<dbReference type="PANTHER" id="PTHR34853:SF1">
    <property type="entry name" value="LIPASE 5"/>
    <property type="match status" value="1"/>
</dbReference>
<dbReference type="GO" id="GO:0016042">
    <property type="term" value="P:lipid catabolic process"/>
    <property type="evidence" value="ECO:0007669"/>
    <property type="project" value="InterPro"/>
</dbReference>
<organism evidence="2 3">
    <name type="scientific">Stakelama tenebrarum</name>
    <dbReference type="NCBI Taxonomy" id="2711215"/>
    <lineage>
        <taxon>Bacteria</taxon>
        <taxon>Pseudomonadati</taxon>
        <taxon>Pseudomonadota</taxon>
        <taxon>Alphaproteobacteria</taxon>
        <taxon>Sphingomonadales</taxon>
        <taxon>Sphingomonadaceae</taxon>
        <taxon>Stakelama</taxon>
    </lineage>
</organism>
<dbReference type="InterPro" id="IPR005152">
    <property type="entry name" value="Lipase_secreted"/>
</dbReference>
<sequence length="383" mass="40346">MDLSPFYRWPQPISGGAGALLRIEPVAVQDDMAARAAYRILYASTDARWNSGAVPVSGMLFLPRGEPPEGGWPLLAWAHGTAGIADACAPSWTGVRPRDATYMSRWLEAGFAVVATDYQGLGGPGPHPYLDWRSEGRSVLDSVRAALAAKPEEVSNRVILAGQSQGSGAAVGAAMLVGEYAPRLGILGTVATGFGYSFPDGPVSLPERRSATQFLSYASSGLRDDAPPIDDIVTPAGRQLLEAARQGCKGDIVQRARELKVAEMAQAFSIPMEAVRDMAIPVADMPVRPTGRPLLIATGLADATTIPERQYANASAMCAAGDTVIWRTYDGLGHDGAMHGSLPDSIAFARSLLAGREVASECGSFREPGPPGARNPDAPFNDD</sequence>
<gene>
    <name evidence="2" type="ORF">G5C33_02485</name>
</gene>
<dbReference type="Pfam" id="PF03583">
    <property type="entry name" value="LIP"/>
    <property type="match status" value="1"/>
</dbReference>
<evidence type="ECO:0000313" key="3">
    <source>
        <dbReference type="Proteomes" id="UP000501568"/>
    </source>
</evidence>
<dbReference type="PIRSF" id="PIRSF029171">
    <property type="entry name" value="Esterase_LipA"/>
    <property type="match status" value="1"/>
</dbReference>
<keyword evidence="3" id="KW-1185">Reference proteome</keyword>
<proteinExistence type="predicted"/>
<dbReference type="SUPFAM" id="SSF53474">
    <property type="entry name" value="alpha/beta-Hydrolases"/>
    <property type="match status" value="1"/>
</dbReference>
<dbReference type="KEGG" id="spzr:G5C33_02485"/>
<dbReference type="PANTHER" id="PTHR34853">
    <property type="match status" value="1"/>
</dbReference>
<feature type="region of interest" description="Disordered" evidence="1">
    <location>
        <begin position="361"/>
        <end position="383"/>
    </location>
</feature>
<name>A0A6G6Y9X4_9SPHN</name>
<reference evidence="2 3" key="1">
    <citation type="submission" date="2020-02" db="EMBL/GenBank/DDBJ databases">
        <authorList>
            <person name="Zheng R.K."/>
            <person name="Sun C.M."/>
        </authorList>
    </citation>
    <scope>NUCLEOTIDE SEQUENCE [LARGE SCALE GENOMIC DNA]</scope>
    <source>
        <strain evidence="3">zrk23</strain>
    </source>
</reference>
<dbReference type="InterPro" id="IPR029058">
    <property type="entry name" value="AB_hydrolase_fold"/>
</dbReference>
<dbReference type="AlphaFoldDB" id="A0A6G6Y9X4"/>
<dbReference type="GO" id="GO:0004806">
    <property type="term" value="F:triacylglycerol lipase activity"/>
    <property type="evidence" value="ECO:0007669"/>
    <property type="project" value="InterPro"/>
</dbReference>
<dbReference type="Gene3D" id="3.40.50.1820">
    <property type="entry name" value="alpha/beta hydrolase"/>
    <property type="match status" value="2"/>
</dbReference>
<accession>A0A6G6Y9X4</accession>
<dbReference type="EMBL" id="CP049109">
    <property type="protein sequence ID" value="QIG81742.1"/>
    <property type="molecule type" value="Genomic_DNA"/>
</dbReference>
<protein>
    <submittedName>
        <fullName evidence="2">Lipase</fullName>
    </submittedName>
</protein>
<evidence type="ECO:0000313" key="2">
    <source>
        <dbReference type="EMBL" id="QIG81742.1"/>
    </source>
</evidence>
<dbReference type="Proteomes" id="UP000501568">
    <property type="component" value="Chromosome"/>
</dbReference>
<evidence type="ECO:0000256" key="1">
    <source>
        <dbReference type="SAM" id="MobiDB-lite"/>
    </source>
</evidence>